<dbReference type="Gene3D" id="2.60.40.10">
    <property type="entry name" value="Immunoglobulins"/>
    <property type="match status" value="1"/>
</dbReference>
<gene>
    <name evidence="2" type="ORF">DFJ67_0213</name>
</gene>
<dbReference type="EMBL" id="QUMQ01000001">
    <property type="protein sequence ID" value="REF94296.1"/>
    <property type="molecule type" value="Genomic_DNA"/>
</dbReference>
<feature type="domain" description="F5/8 type C" evidence="1">
    <location>
        <begin position="210"/>
        <end position="365"/>
    </location>
</feature>
<dbReference type="InterPro" id="IPR014756">
    <property type="entry name" value="Ig_E-set"/>
</dbReference>
<accession>A0A3D9ZA60</accession>
<dbReference type="CDD" id="cd02851">
    <property type="entry name" value="E_set_GO_C"/>
    <property type="match status" value="1"/>
</dbReference>
<dbReference type="PANTHER" id="PTHR32208">
    <property type="entry name" value="SECRETED PROTEIN-RELATED"/>
    <property type="match status" value="1"/>
</dbReference>
<evidence type="ECO:0000313" key="2">
    <source>
        <dbReference type="EMBL" id="REF94296.1"/>
    </source>
</evidence>
<evidence type="ECO:0000313" key="3">
    <source>
        <dbReference type="Proteomes" id="UP000256913"/>
    </source>
</evidence>
<dbReference type="PROSITE" id="PS50022">
    <property type="entry name" value="FA58C_3"/>
    <property type="match status" value="2"/>
</dbReference>
<dbReference type="AlphaFoldDB" id="A0A3D9ZA60"/>
<dbReference type="InterPro" id="IPR037293">
    <property type="entry name" value="Gal_Oxidase_central_sf"/>
</dbReference>
<feature type="domain" description="F5/8 type C" evidence="1">
    <location>
        <begin position="67"/>
        <end position="201"/>
    </location>
</feature>
<dbReference type="SUPFAM" id="SSF81296">
    <property type="entry name" value="E set domains"/>
    <property type="match status" value="1"/>
</dbReference>
<dbReference type="Gene3D" id="2.130.10.80">
    <property type="entry name" value="Galactose oxidase/kelch, beta-propeller"/>
    <property type="match status" value="1"/>
</dbReference>
<dbReference type="InterPro" id="IPR000421">
    <property type="entry name" value="FA58C"/>
</dbReference>
<name>A0A3D9ZA60_9ACTN</name>
<dbReference type="Pfam" id="PF09118">
    <property type="entry name" value="GO-like_E_set"/>
    <property type="match status" value="1"/>
</dbReference>
<sequence>METFKRPFARRLVPIGVLLVGLIVVPMPGYARDPAPVRPASGVDPHAAHRVAAEPTPGPSMPGMVMSEPPAEAYVARAAPLPATGWVATASDQQGTFPAGNVLDRKPATIWHSRFTAPATPLPHSITIDMRGATSIKGLTYQGRQDGSKNGNVGRYSISVSNNGTAWGSPVTTGTWGDTTTVKTAVFATVSARYLRLTALTEAGNRGPWSSAAELTVIGTPAVGPALPRAGWTASAGDQAVAYPAGNVLDGNATTIWHSLFSPAVPLPHAITIDMKATRRIGGLTYLPRADASSNGNVGRYSVSVSVDGTTWQTPIANAAWPDDKSAKTVAFAAVDARYVRLTATTEAGNRGPWSSASEVEVHGSAPAAGVGGRWGPPIGFPAVPVTAVLLPNNKLLTFAANTDRSFDKVAATTIVSILDLATGLVSAPSTINTQHQMFCSGLAILADGRVLINGGSTNGATTIYNPANNTWTKGPRMQIPRAYHSSTLLSDRRVFAIGGSWFDSAGGKNGEVFTPSGTTGTWAKLTGVPATKVLTADPGGVFRADNHTWLFAISGGAVFQAGPSRQMNWITTSGAGTIVGAGNRADSADAMNGSAVMYDVGRILTFGGATAYQDVGTVKNVQATRRAYTVDIRAGRGQPVVTSRVGDLAYARAYTNGVVLPDGSVLALGGQQHPQSFTDTGAALSPELWNPETGEFSLMAPEAEPRTYHGVALLLPDGRVFSGGGGLCGNCATNHANGQIFTPPYLLNSDGSGRTRPTITAAPATARPGATITVTTGAAVPRFALVRTSAVTHTVNTDQRRIPLTSVSGTSHSLRIPADTGVVLPGDYLLFALDAHGTPSVARFIRIN</sequence>
<dbReference type="GO" id="GO:0005975">
    <property type="term" value="P:carbohydrate metabolic process"/>
    <property type="evidence" value="ECO:0007669"/>
    <property type="project" value="UniProtKB-ARBA"/>
</dbReference>
<dbReference type="InterPro" id="IPR013783">
    <property type="entry name" value="Ig-like_fold"/>
</dbReference>
<evidence type="ECO:0000259" key="1">
    <source>
        <dbReference type="PROSITE" id="PS50022"/>
    </source>
</evidence>
<dbReference type="InterPro" id="IPR008979">
    <property type="entry name" value="Galactose-bd-like_sf"/>
</dbReference>
<protein>
    <submittedName>
        <fullName evidence="2">Galactose oxidase</fullName>
    </submittedName>
</protein>
<proteinExistence type="predicted"/>
<dbReference type="SUPFAM" id="SSF49785">
    <property type="entry name" value="Galactose-binding domain-like"/>
    <property type="match status" value="2"/>
</dbReference>
<dbReference type="PANTHER" id="PTHR32208:SF68">
    <property type="entry name" value="GALACTOSE OXIDASE"/>
    <property type="match status" value="1"/>
</dbReference>
<dbReference type="SMART" id="SM00231">
    <property type="entry name" value="FA58C"/>
    <property type="match status" value="2"/>
</dbReference>
<dbReference type="InterPro" id="IPR011043">
    <property type="entry name" value="Gal_Oxase/kelch_b-propeller"/>
</dbReference>
<dbReference type="SUPFAM" id="SSF50965">
    <property type="entry name" value="Galactose oxidase, central domain"/>
    <property type="match status" value="1"/>
</dbReference>
<dbReference type="SMART" id="SM00612">
    <property type="entry name" value="Kelch"/>
    <property type="match status" value="2"/>
</dbReference>
<dbReference type="Pfam" id="PF00754">
    <property type="entry name" value="F5_F8_type_C"/>
    <property type="match status" value="2"/>
</dbReference>
<keyword evidence="3" id="KW-1185">Reference proteome</keyword>
<dbReference type="InterPro" id="IPR015202">
    <property type="entry name" value="GO-like_E_set"/>
</dbReference>
<reference evidence="2 3" key="1">
    <citation type="submission" date="2018-08" db="EMBL/GenBank/DDBJ databases">
        <title>Sequencing the genomes of 1000 actinobacteria strains.</title>
        <authorList>
            <person name="Klenk H.-P."/>
        </authorList>
    </citation>
    <scope>NUCLEOTIDE SEQUENCE [LARGE SCALE GENOMIC DNA]</scope>
    <source>
        <strain evidence="2 3">DSM 44099</strain>
    </source>
</reference>
<dbReference type="RefSeq" id="WP_203784401.1">
    <property type="nucleotide sequence ID" value="NZ_BONB01000096.1"/>
</dbReference>
<dbReference type="InterPro" id="IPR006652">
    <property type="entry name" value="Kelch_1"/>
</dbReference>
<comment type="caution">
    <text evidence="2">The sequence shown here is derived from an EMBL/GenBank/DDBJ whole genome shotgun (WGS) entry which is preliminary data.</text>
</comment>
<dbReference type="Gene3D" id="2.60.120.260">
    <property type="entry name" value="Galactose-binding domain-like"/>
    <property type="match status" value="2"/>
</dbReference>
<organism evidence="2 3">
    <name type="scientific">Asanoa ferruginea</name>
    <dbReference type="NCBI Taxonomy" id="53367"/>
    <lineage>
        <taxon>Bacteria</taxon>
        <taxon>Bacillati</taxon>
        <taxon>Actinomycetota</taxon>
        <taxon>Actinomycetes</taxon>
        <taxon>Micromonosporales</taxon>
        <taxon>Micromonosporaceae</taxon>
        <taxon>Asanoa</taxon>
    </lineage>
</organism>
<dbReference type="Proteomes" id="UP000256913">
    <property type="component" value="Unassembled WGS sequence"/>
</dbReference>